<dbReference type="STRING" id="333140.AWW68_04255"/>
<evidence type="ECO:0000313" key="3">
    <source>
        <dbReference type="Proteomes" id="UP000075606"/>
    </source>
</evidence>
<organism evidence="2 3">
    <name type="scientific">Roseivirga spongicola</name>
    <dbReference type="NCBI Taxonomy" id="333140"/>
    <lineage>
        <taxon>Bacteria</taxon>
        <taxon>Pseudomonadati</taxon>
        <taxon>Bacteroidota</taxon>
        <taxon>Cytophagia</taxon>
        <taxon>Cytophagales</taxon>
        <taxon>Roseivirgaceae</taxon>
        <taxon>Roseivirga</taxon>
    </lineage>
</organism>
<feature type="chain" id="PRO_5007574694" description="DUF5666 domain-containing protein" evidence="1">
    <location>
        <begin position="24"/>
        <end position="409"/>
    </location>
</feature>
<keyword evidence="3" id="KW-1185">Reference proteome</keyword>
<evidence type="ECO:0008006" key="4">
    <source>
        <dbReference type="Google" id="ProtNLM"/>
    </source>
</evidence>
<feature type="signal peptide" evidence="1">
    <location>
        <begin position="1"/>
        <end position="23"/>
    </location>
</feature>
<sequence>MNSKFKTATLTLLMLIISTSMSANEGFIYGKLTTIDGDVYTGQIRWGKEEAYWTDIFNGTKEDNENYRYLTREDKEALRDKSRDRNRWGNVWVSWGNDRNRYETTHEFQARFGDISKIEITRRSEVRITLRNGDEIYVEDGSNDFGAEVRVMDKELGETSFRWSRIESIEFMNTPSNLSSKMGEALYGTVQFYGGELTGVIQWDHDERLSTDILDGDTRDGDVQIEFGNLTSIEREGSGSNVVTKSGREMYLRGSNDVNSGNRGIIVTTSFGRVDIPWREFKKVTFNDAPNSLKKYSDFAGMKKLSGSVSTTNGEKLSGEIIFDLDEALTFEMLQGKDDDVEYIIPFESIKSITPKNWDYSTVVLKDGTELTLGDARDVNEDNDGVLVFSGSGDPKFVMWEDIKVISFN</sequence>
<dbReference type="Proteomes" id="UP000075606">
    <property type="component" value="Unassembled WGS sequence"/>
</dbReference>
<name>A0A150XH12_9BACT</name>
<dbReference type="OrthoDB" id="6195245at2"/>
<comment type="caution">
    <text evidence="2">The sequence shown here is derived from an EMBL/GenBank/DDBJ whole genome shotgun (WGS) entry which is preliminary data.</text>
</comment>
<dbReference type="RefSeq" id="WP_068216938.1">
    <property type="nucleotide sequence ID" value="NZ_CP139724.1"/>
</dbReference>
<reference evidence="2 3" key="1">
    <citation type="submission" date="2016-01" db="EMBL/GenBank/DDBJ databases">
        <title>Genome sequencing of Roseivirga spongicola UST030701-084.</title>
        <authorList>
            <person name="Selvaratnam C."/>
            <person name="Thevarajoo S."/>
            <person name="Goh K.M."/>
            <person name="Ee R."/>
            <person name="Chan K.-G."/>
            <person name="Chong C.S."/>
        </authorList>
    </citation>
    <scope>NUCLEOTIDE SEQUENCE [LARGE SCALE GENOMIC DNA]</scope>
    <source>
        <strain evidence="2 3">UST030701-084</strain>
    </source>
</reference>
<gene>
    <name evidence="2" type="ORF">AWW68_04255</name>
</gene>
<evidence type="ECO:0000256" key="1">
    <source>
        <dbReference type="SAM" id="SignalP"/>
    </source>
</evidence>
<accession>A0A150XH12</accession>
<proteinExistence type="predicted"/>
<dbReference type="EMBL" id="LRPC01000001">
    <property type="protein sequence ID" value="KYG77988.1"/>
    <property type="molecule type" value="Genomic_DNA"/>
</dbReference>
<keyword evidence="1" id="KW-0732">Signal</keyword>
<protein>
    <recommendedName>
        <fullName evidence="4">DUF5666 domain-containing protein</fullName>
    </recommendedName>
</protein>
<evidence type="ECO:0000313" key="2">
    <source>
        <dbReference type="EMBL" id="KYG77988.1"/>
    </source>
</evidence>
<dbReference type="AlphaFoldDB" id="A0A150XH12"/>